<feature type="domain" description="Histidine kinase/HSP90-like ATPase" evidence="3">
    <location>
        <begin position="891"/>
        <end position="981"/>
    </location>
</feature>
<gene>
    <name evidence="4" type="ORF">JR347_10425</name>
</gene>
<dbReference type="Pfam" id="PF02518">
    <property type="entry name" value="HATPase_c"/>
    <property type="match status" value="1"/>
</dbReference>
<dbReference type="Gene3D" id="2.130.10.10">
    <property type="entry name" value="YVTN repeat-like/Quinoprotein amine dehydrogenase"/>
    <property type="match status" value="2"/>
</dbReference>
<dbReference type="SUPFAM" id="SSF63829">
    <property type="entry name" value="Calcium-dependent phosphotriesterase"/>
    <property type="match status" value="2"/>
</dbReference>
<reference evidence="4" key="1">
    <citation type="submission" date="2021-02" db="EMBL/GenBank/DDBJ databases">
        <title>Fulvivirga sp. S481 isolated from sea water.</title>
        <authorList>
            <person name="Bae S.S."/>
            <person name="Baek K."/>
        </authorList>
    </citation>
    <scope>NUCLEOTIDE SEQUENCE</scope>
    <source>
        <strain evidence="4">S481</strain>
    </source>
</reference>
<dbReference type="InterPro" id="IPR011110">
    <property type="entry name" value="Reg_prop"/>
</dbReference>
<dbReference type="PANTHER" id="PTHR43547">
    <property type="entry name" value="TWO-COMPONENT HISTIDINE KINASE"/>
    <property type="match status" value="1"/>
</dbReference>
<keyword evidence="2" id="KW-1133">Transmembrane helix</keyword>
<evidence type="ECO:0000256" key="1">
    <source>
        <dbReference type="ARBA" id="ARBA00022553"/>
    </source>
</evidence>
<dbReference type="InterPro" id="IPR011712">
    <property type="entry name" value="Sig_transdc_His_kin_sub3_dim/P"/>
</dbReference>
<dbReference type="Pfam" id="PF07730">
    <property type="entry name" value="HisKA_3"/>
    <property type="match status" value="1"/>
</dbReference>
<dbReference type="PANTHER" id="PTHR43547:SF2">
    <property type="entry name" value="HYBRID SIGNAL TRANSDUCTION HISTIDINE KINASE C"/>
    <property type="match status" value="1"/>
</dbReference>
<dbReference type="SUPFAM" id="SSF55874">
    <property type="entry name" value="ATPase domain of HSP90 chaperone/DNA topoisomerase II/histidine kinase"/>
    <property type="match status" value="1"/>
</dbReference>
<evidence type="ECO:0000259" key="3">
    <source>
        <dbReference type="SMART" id="SM00387"/>
    </source>
</evidence>
<evidence type="ECO:0000313" key="4">
    <source>
        <dbReference type="EMBL" id="QSE96031.1"/>
    </source>
</evidence>
<protein>
    <recommendedName>
        <fullName evidence="3">Histidine kinase/HSP90-like ATPase domain-containing protein</fullName>
    </recommendedName>
</protein>
<dbReference type="Pfam" id="PF07494">
    <property type="entry name" value="Reg_prop"/>
    <property type="match status" value="4"/>
</dbReference>
<dbReference type="CDD" id="cd00063">
    <property type="entry name" value="FN3"/>
    <property type="match status" value="1"/>
</dbReference>
<dbReference type="GO" id="GO:0016020">
    <property type="term" value="C:membrane"/>
    <property type="evidence" value="ECO:0007669"/>
    <property type="project" value="InterPro"/>
</dbReference>
<dbReference type="InterPro" id="IPR013783">
    <property type="entry name" value="Ig-like_fold"/>
</dbReference>
<dbReference type="InterPro" id="IPR003594">
    <property type="entry name" value="HATPase_dom"/>
</dbReference>
<dbReference type="GO" id="GO:0046983">
    <property type="term" value="F:protein dimerization activity"/>
    <property type="evidence" value="ECO:0007669"/>
    <property type="project" value="InterPro"/>
</dbReference>
<proteinExistence type="predicted"/>
<dbReference type="Gene3D" id="3.30.565.10">
    <property type="entry name" value="Histidine kinase-like ATPase, C-terminal domain"/>
    <property type="match status" value="1"/>
</dbReference>
<dbReference type="RefSeq" id="WP_205720544.1">
    <property type="nucleotide sequence ID" value="NZ_CP070608.1"/>
</dbReference>
<keyword evidence="5" id="KW-1185">Reference proteome</keyword>
<evidence type="ECO:0000256" key="2">
    <source>
        <dbReference type="SAM" id="Phobius"/>
    </source>
</evidence>
<organism evidence="4 5">
    <name type="scientific">Fulvivirga lutea</name>
    <dbReference type="NCBI Taxonomy" id="2810512"/>
    <lineage>
        <taxon>Bacteria</taxon>
        <taxon>Pseudomonadati</taxon>
        <taxon>Bacteroidota</taxon>
        <taxon>Cytophagia</taxon>
        <taxon>Cytophagales</taxon>
        <taxon>Fulvivirgaceae</taxon>
        <taxon>Fulvivirga</taxon>
    </lineage>
</organism>
<accession>A0A974WDS5</accession>
<keyword evidence="2" id="KW-0812">Transmembrane</keyword>
<dbReference type="InterPro" id="IPR003961">
    <property type="entry name" value="FN3_dom"/>
</dbReference>
<dbReference type="AlphaFoldDB" id="A0A974WDS5"/>
<evidence type="ECO:0000313" key="5">
    <source>
        <dbReference type="Proteomes" id="UP000662783"/>
    </source>
</evidence>
<dbReference type="SMART" id="SM00387">
    <property type="entry name" value="HATPase_c"/>
    <property type="match status" value="1"/>
</dbReference>
<dbReference type="Gene3D" id="1.20.5.1930">
    <property type="match status" value="1"/>
</dbReference>
<keyword evidence="2" id="KW-0472">Membrane</keyword>
<dbReference type="InterPro" id="IPR011123">
    <property type="entry name" value="Y_Y_Y"/>
</dbReference>
<dbReference type="KEGG" id="fuv:JR347_10425"/>
<name>A0A974WDS5_9BACT</name>
<sequence length="983" mass="110702">MVKKIAFILILSVVGKLEGLTQSYNFINYDISDGLAHDRVTDICEDQFGNLWLATAGGGLSKFNGITFENYTIKNGLESNYVRDILNDKRGNIWAATAEGISKLDGFQIKNFRLDSARSNDNSVNVIFESSNGEIYFSAPGGGLGKIDLNDSLSILDIQGLIPTDRIIDIDEDSNGNIWFVSAIRGLYMLENTKASLQLDNSIFKGYLLSIERDSINELWVGSNKGLLKYEPQNGRSHELSLNNVFVKSVELIDSTTYWLVTATGAIKVERGQVRTFGLREGLTDKGISSILEDREGTIWFGSDGDGLYKLASESFLFYGKEHGLTNLPIITITEDSEDNIWFGSFGNGLSYFDGQNFVDVSQNESLNYITSSVTAADGTIWFGSRSSGIYESQNDTFINYNTQDGLVYDATRLLYVDKNANLWIGTVNGLSKYDGKNFINFNENNGLSDNVIWGVSDYGNDGVLIVTRSGFHVFKNNSLTNLDLPQSLFSNRINTAIQSTNGALWIGYSGHGIARVADDSVNYFTTSDGLSSDLIYSIIEQDGDLLIGNERGVDRIVLNEDGDVEKIKRYGRIEGFSNLQTTYGAIFKQDANKVWFGNDKGVFLYNAENEKVNRAEPLVYIRDFKLVYEDNSIEDYDVKLNAWFNIPETIQLNYSDNNIVIEYFGSSLRNPEEVLYKYRLVGLEGGKWSESTTRREVVYTNLKPNEYQFEVIASNSDGIWSSNPAVFKFTVTPPFWQRWWFYVVVITAFAALFKSFYDYRVRIKLNKFLTVEKIRNEEQQKVRKRMARDFHDNLGNQLASISVYVNLINLKLKSKSEEIDGLLSNIQKHTNSLFSGTKDFIWTMDPDSDELNEIYTYIKDFGEDLFEKAPMDFYASANGLGDAKIPLPSGWSRQLVLIFKEAMTNVLKHSGASKVELILNHYGEEFEITLQDNGSGIDEGAKKGMGMKSMKNRAKEINSSLEVESNKKGTKIRFRTQVNVVN</sequence>
<dbReference type="Proteomes" id="UP000662783">
    <property type="component" value="Chromosome"/>
</dbReference>
<dbReference type="GO" id="GO:0000155">
    <property type="term" value="F:phosphorelay sensor kinase activity"/>
    <property type="evidence" value="ECO:0007669"/>
    <property type="project" value="InterPro"/>
</dbReference>
<dbReference type="Pfam" id="PF07495">
    <property type="entry name" value="Y_Y_Y"/>
    <property type="match status" value="1"/>
</dbReference>
<dbReference type="Gene3D" id="2.60.40.10">
    <property type="entry name" value="Immunoglobulins"/>
    <property type="match status" value="1"/>
</dbReference>
<dbReference type="InterPro" id="IPR015943">
    <property type="entry name" value="WD40/YVTN_repeat-like_dom_sf"/>
</dbReference>
<keyword evidence="1" id="KW-0597">Phosphoprotein</keyword>
<feature type="transmembrane region" description="Helical" evidence="2">
    <location>
        <begin position="740"/>
        <end position="758"/>
    </location>
</feature>
<dbReference type="EMBL" id="CP070608">
    <property type="protein sequence ID" value="QSE96031.1"/>
    <property type="molecule type" value="Genomic_DNA"/>
</dbReference>
<dbReference type="CDD" id="cd16917">
    <property type="entry name" value="HATPase_UhpB-NarQ-NarX-like"/>
    <property type="match status" value="1"/>
</dbReference>
<dbReference type="InterPro" id="IPR036890">
    <property type="entry name" value="HATPase_C_sf"/>
</dbReference>